<comment type="similarity">
    <text evidence="2 5">Belongs to the CGI121/TPRKB family.</text>
</comment>
<organism evidence="6 7">
    <name type="scientific">Leptosia nina</name>
    <dbReference type="NCBI Taxonomy" id="320188"/>
    <lineage>
        <taxon>Eukaryota</taxon>
        <taxon>Metazoa</taxon>
        <taxon>Ecdysozoa</taxon>
        <taxon>Arthropoda</taxon>
        <taxon>Hexapoda</taxon>
        <taxon>Insecta</taxon>
        <taxon>Pterygota</taxon>
        <taxon>Neoptera</taxon>
        <taxon>Endopterygota</taxon>
        <taxon>Lepidoptera</taxon>
        <taxon>Glossata</taxon>
        <taxon>Ditrysia</taxon>
        <taxon>Papilionoidea</taxon>
        <taxon>Pieridae</taxon>
        <taxon>Pierinae</taxon>
        <taxon>Leptosia</taxon>
    </lineage>
</organism>
<dbReference type="GO" id="GO:0005829">
    <property type="term" value="C:cytosol"/>
    <property type="evidence" value="ECO:0007669"/>
    <property type="project" value="TreeGrafter"/>
</dbReference>
<keyword evidence="7" id="KW-1185">Reference proteome</keyword>
<keyword evidence="4 5" id="KW-0539">Nucleus</keyword>
<dbReference type="GO" id="GO:0002949">
    <property type="term" value="P:tRNA threonylcarbamoyladenosine modification"/>
    <property type="evidence" value="ECO:0007669"/>
    <property type="project" value="TreeGrafter"/>
</dbReference>
<accession>A0AAV1JBY4</accession>
<dbReference type="SUPFAM" id="SSF143870">
    <property type="entry name" value="PF0523-like"/>
    <property type="match status" value="1"/>
</dbReference>
<dbReference type="InterPro" id="IPR036504">
    <property type="entry name" value="CGI121/TPRKB_sf"/>
</dbReference>
<keyword evidence="3" id="KW-0819">tRNA processing</keyword>
<protein>
    <submittedName>
        <fullName evidence="6">Uncharacterized protein</fullName>
    </submittedName>
</protein>
<sequence length="181" mass="20079">MKQFYSCALDPITQSTLKLYLFRNVDNVDVIKENIRTGAWKCAAIKSSLILDLFQLVVAANRAAVAQTLGNMVTRSVYGEILYNLSLTRNISQSLALFGADGNSPLLLCFLTTAMTDHSEDIVKQVKGDACPVSNLPEFSDIKLIKDVYKLKNFECDVDILDNIISRMVTKNFVSIADVSM</sequence>
<dbReference type="PANTHER" id="PTHR15840">
    <property type="entry name" value="CGI-121 FAMILY MEMBER"/>
    <property type="match status" value="1"/>
</dbReference>
<evidence type="ECO:0000313" key="6">
    <source>
        <dbReference type="EMBL" id="CAK1546884.1"/>
    </source>
</evidence>
<dbReference type="AlphaFoldDB" id="A0AAV1JBY4"/>
<comment type="caution">
    <text evidence="6">The sequence shown here is derived from an EMBL/GenBank/DDBJ whole genome shotgun (WGS) entry which is preliminary data.</text>
</comment>
<dbReference type="GO" id="GO:0000408">
    <property type="term" value="C:EKC/KEOPS complex"/>
    <property type="evidence" value="ECO:0007669"/>
    <property type="project" value="TreeGrafter"/>
</dbReference>
<evidence type="ECO:0000256" key="4">
    <source>
        <dbReference type="ARBA" id="ARBA00023242"/>
    </source>
</evidence>
<evidence type="ECO:0000256" key="1">
    <source>
        <dbReference type="ARBA" id="ARBA00004123"/>
    </source>
</evidence>
<dbReference type="Pfam" id="PF08617">
    <property type="entry name" value="CGI-121"/>
    <property type="match status" value="1"/>
</dbReference>
<dbReference type="Proteomes" id="UP001497472">
    <property type="component" value="Unassembled WGS sequence"/>
</dbReference>
<dbReference type="EMBL" id="CAVLEF010000009">
    <property type="protein sequence ID" value="CAK1546884.1"/>
    <property type="molecule type" value="Genomic_DNA"/>
</dbReference>
<name>A0AAV1JBY4_9NEOP</name>
<evidence type="ECO:0000256" key="5">
    <source>
        <dbReference type="RuleBase" id="RU004398"/>
    </source>
</evidence>
<evidence type="ECO:0000313" key="7">
    <source>
        <dbReference type="Proteomes" id="UP001497472"/>
    </source>
</evidence>
<reference evidence="6 7" key="1">
    <citation type="submission" date="2023-11" db="EMBL/GenBank/DDBJ databases">
        <authorList>
            <person name="Okamura Y."/>
        </authorList>
    </citation>
    <scope>NUCLEOTIDE SEQUENCE [LARGE SCALE GENOMIC DNA]</scope>
</reference>
<dbReference type="InterPro" id="IPR013926">
    <property type="entry name" value="CGI121/TPRKB"/>
</dbReference>
<comment type="subcellular location">
    <subcellularLocation>
        <location evidence="1">Nucleus</location>
    </subcellularLocation>
</comment>
<proteinExistence type="inferred from homology"/>
<gene>
    <name evidence="6" type="ORF">LNINA_LOCUS6392</name>
</gene>
<dbReference type="Gene3D" id="3.30.2380.10">
    <property type="entry name" value="CGI121/TPRKB"/>
    <property type="match status" value="1"/>
</dbReference>
<evidence type="ECO:0000256" key="2">
    <source>
        <dbReference type="ARBA" id="ARBA00005546"/>
    </source>
</evidence>
<evidence type="ECO:0000256" key="3">
    <source>
        <dbReference type="ARBA" id="ARBA00022694"/>
    </source>
</evidence>
<dbReference type="GO" id="GO:0005634">
    <property type="term" value="C:nucleus"/>
    <property type="evidence" value="ECO:0007669"/>
    <property type="project" value="UniProtKB-SubCell"/>
</dbReference>
<dbReference type="PANTHER" id="PTHR15840:SF10">
    <property type="entry name" value="EKC_KEOPS COMPLEX SUBUNIT TPRKB"/>
    <property type="match status" value="1"/>
</dbReference>